<dbReference type="PROSITE" id="PS50005">
    <property type="entry name" value="TPR"/>
    <property type="match status" value="5"/>
</dbReference>
<dbReference type="SUPFAM" id="SSF48452">
    <property type="entry name" value="TPR-like"/>
    <property type="match status" value="4"/>
</dbReference>
<evidence type="ECO:0000313" key="2">
    <source>
        <dbReference type="EMBL" id="UYP45415.1"/>
    </source>
</evidence>
<feature type="repeat" description="TPR" evidence="1">
    <location>
        <begin position="429"/>
        <end position="462"/>
    </location>
</feature>
<keyword evidence="1" id="KW-0802">TPR repeat</keyword>
<feature type="repeat" description="TPR" evidence="1">
    <location>
        <begin position="669"/>
        <end position="702"/>
    </location>
</feature>
<accession>A0ABY6HPH4</accession>
<dbReference type="InterPro" id="IPR006597">
    <property type="entry name" value="Sel1-like"/>
</dbReference>
<dbReference type="Pfam" id="PF13289">
    <property type="entry name" value="SIR2_2"/>
    <property type="match status" value="1"/>
</dbReference>
<evidence type="ECO:0000313" key="3">
    <source>
        <dbReference type="Proteomes" id="UP001208689"/>
    </source>
</evidence>
<dbReference type="Proteomes" id="UP001208689">
    <property type="component" value="Chromosome"/>
</dbReference>
<dbReference type="Pfam" id="PF13424">
    <property type="entry name" value="TPR_12"/>
    <property type="match status" value="4"/>
</dbReference>
<dbReference type="Gene3D" id="1.25.40.10">
    <property type="entry name" value="Tetratricopeptide repeat domain"/>
    <property type="match status" value="4"/>
</dbReference>
<dbReference type="PROSITE" id="PS50293">
    <property type="entry name" value="TPR_REGION"/>
    <property type="match status" value="1"/>
</dbReference>
<sequence>MKKQEIVKRMEVPVANIFDMQYKWTILAGAGISMDAPSNLPSARQITRSLLEFCAPEEEVEELANLEALRYELLVEMIQQVRDTELVFMDYFDLVKDPNLVHLFIAQAILTGNHAITTNFDYLIEFALQSLLSQEKHHNIHPIITKADFLQYKNPEELMAQGRFPLYKIHGAKSNIITQESTIDSLVTTISDLGKDREVGETFAIEPYKKPAVNNMMRDRSLLIMGYSGSDDFDIGPVLKELPHLKQLVWIEHAPVDRPEIYQIQKITDLSTISSLSKPDSLLAEIRSDVDFEVFLIKTNTRTLIQDSLWSQFFPSITLPKIASQPTQRPDFKSWAQNIYANTGILDKYILASKIYLEVNQNQSTLRTARKGLDLASKMEDQYEFMKQGNFNNILGHVYKDIGEPEKALEAYSANLETDLKLGDVDGITAAYSGIGYIYYSQSNFQTALEYYNKALDLAIENDLLEKQGHYLNSLGMIYKDQGKFDQAMNYLQKALAIAENVGNLTSKARLYSNIGQMHKSRMEYDKAIQYYQDAYKINSELGQIRSMAVRLGHIGQVYYMQEKFDLAKQHYEDSLKIYKELGDISSQARTMGNLALINVQNKEYDIALKIFKETVQIADKLGELRGKAIRLNNIGTIYQAQDEDEQALKYFFEAVDIDQSTGNQANLITDFNNIGLSYGKLKNYDQAFDYYNKTINIAKEIQQEEIRMIGLRNLRDLYVQRGDELKSERNYLQAIEDYQQAFELHNTLKNPEENAYYLNKLGVANYYADQNETAMQYFEEAFLLDEQFDDRKGKSDRLYYMALIYQEAQNLEKAVDLFAQSLKYADELALVDDQLLLLEKIYKIHRELALPEKTVSFFDRYLTLHSHIYAENAEELQESVIKYLELAKLSNSLKMHEEAYEILLRGAKIAEQTQMFYELCAIYYTAGYTQSQNLKNYSKANKLYKQADQIASSHHFEDLQNQLLNQWALSLKYLGQFDEAINKLLMAIPLAEKIADPNALGHRYNNLAGIYFRKKAYQQSLEYYTLALAQFSALGKTKSVATIQKNIENVQKRI</sequence>
<dbReference type="SMART" id="SM00028">
    <property type="entry name" value="TPR"/>
    <property type="match status" value="14"/>
</dbReference>
<gene>
    <name evidence="2" type="ORF">NEF87_001700</name>
</gene>
<feature type="repeat" description="TPR" evidence="1">
    <location>
        <begin position="469"/>
        <end position="502"/>
    </location>
</feature>
<protein>
    <submittedName>
        <fullName evidence="2">Photosystem I assembly protein Ycf3</fullName>
    </submittedName>
</protein>
<feature type="repeat" description="TPR" evidence="1">
    <location>
        <begin position="629"/>
        <end position="662"/>
    </location>
</feature>
<organism evidence="2 3">
    <name type="scientific">Candidatus Lokiarchaeum ossiferum</name>
    <dbReference type="NCBI Taxonomy" id="2951803"/>
    <lineage>
        <taxon>Archaea</taxon>
        <taxon>Promethearchaeati</taxon>
        <taxon>Promethearchaeota</taxon>
        <taxon>Promethearchaeia</taxon>
        <taxon>Promethearchaeales</taxon>
        <taxon>Promethearchaeaceae</taxon>
        <taxon>Candidatus Lokiarchaeum</taxon>
    </lineage>
</organism>
<dbReference type="PANTHER" id="PTHR10098">
    <property type="entry name" value="RAPSYN-RELATED"/>
    <property type="match status" value="1"/>
</dbReference>
<dbReference type="InterPro" id="IPR019734">
    <property type="entry name" value="TPR_rpt"/>
</dbReference>
<keyword evidence="3" id="KW-1185">Reference proteome</keyword>
<feature type="repeat" description="TPR" evidence="1">
    <location>
        <begin position="509"/>
        <end position="542"/>
    </location>
</feature>
<dbReference type="EMBL" id="CP104013">
    <property type="protein sequence ID" value="UYP45415.1"/>
    <property type="molecule type" value="Genomic_DNA"/>
</dbReference>
<dbReference type="SUPFAM" id="SSF52467">
    <property type="entry name" value="DHS-like NAD/FAD-binding domain"/>
    <property type="match status" value="1"/>
</dbReference>
<evidence type="ECO:0000256" key="1">
    <source>
        <dbReference type="PROSITE-ProRule" id="PRU00339"/>
    </source>
</evidence>
<name>A0ABY6HPH4_9ARCH</name>
<dbReference type="SMART" id="SM00671">
    <property type="entry name" value="SEL1"/>
    <property type="match status" value="5"/>
</dbReference>
<dbReference type="InterPro" id="IPR029035">
    <property type="entry name" value="DHS-like_NAD/FAD-binding_dom"/>
</dbReference>
<reference evidence="2" key="1">
    <citation type="submission" date="2022-09" db="EMBL/GenBank/DDBJ databases">
        <title>Actin cytoskeleton and complex cell architecture in an #Asgard archaeon.</title>
        <authorList>
            <person name="Ponce Toledo R.I."/>
            <person name="Schleper C."/>
            <person name="Rodrigues Oliveira T."/>
            <person name="Wollweber F."/>
            <person name="Xu J."/>
            <person name="Rittmann S."/>
            <person name="Klingl A."/>
            <person name="Pilhofer M."/>
        </authorList>
    </citation>
    <scope>NUCLEOTIDE SEQUENCE</scope>
    <source>
        <strain evidence="2">B-35</strain>
    </source>
</reference>
<dbReference type="InterPro" id="IPR011990">
    <property type="entry name" value="TPR-like_helical_dom_sf"/>
</dbReference>
<proteinExistence type="predicted"/>